<evidence type="ECO:0000313" key="3">
    <source>
        <dbReference type="Proteomes" id="UP000466864"/>
    </source>
</evidence>
<name>A0A7X2TN36_9FIRM</name>
<evidence type="ECO:0000313" key="2">
    <source>
        <dbReference type="EMBL" id="MST81879.1"/>
    </source>
</evidence>
<accession>A0A7X2TN36</accession>
<feature type="coiled-coil region" evidence="1">
    <location>
        <begin position="15"/>
        <end position="65"/>
    </location>
</feature>
<dbReference type="AlphaFoldDB" id="A0A7X2TN36"/>
<evidence type="ECO:0000256" key="1">
    <source>
        <dbReference type="SAM" id="Coils"/>
    </source>
</evidence>
<organism evidence="2 3">
    <name type="scientific">Bilifractor porci</name>
    <dbReference type="NCBI Taxonomy" id="2606636"/>
    <lineage>
        <taxon>Bacteria</taxon>
        <taxon>Bacillati</taxon>
        <taxon>Bacillota</taxon>
        <taxon>Clostridia</taxon>
        <taxon>Lachnospirales</taxon>
        <taxon>Lachnospiraceae</taxon>
        <taxon>Bilifractor</taxon>
    </lineage>
</organism>
<proteinExistence type="predicted"/>
<comment type="caution">
    <text evidence="2">The sequence shown here is derived from an EMBL/GenBank/DDBJ whole genome shotgun (WGS) entry which is preliminary data.</text>
</comment>
<dbReference type="SUPFAM" id="SSF160527">
    <property type="entry name" value="V-type ATPase subunit E-like"/>
    <property type="match status" value="1"/>
</dbReference>
<sequence>MTNEEKLESFYEKSIDSANKQAQEKIKEHQAALDQMFEEHKQRKNRLEKIELADEEEKLKRENNIELSREQLGIRRNLSVRSDALKKELFEEVVQNLMEFKKTPAYIDYICQKVKEAQKMVADGEEVHYLLDSSDQGLAETISRKTGVPMETSKENMMGGVRAKIPGRNLLFDFAFSVLLQEEKDRFTFEGGYEHV</sequence>
<keyword evidence="1" id="KW-0175">Coiled coil</keyword>
<keyword evidence="3" id="KW-1185">Reference proteome</keyword>
<protein>
    <submittedName>
        <fullName evidence="2">Archaeal/vacuolar-type H+-ATPase subunit E</fullName>
    </submittedName>
</protein>
<dbReference type="EMBL" id="VUMV01000003">
    <property type="protein sequence ID" value="MST81879.1"/>
    <property type="molecule type" value="Genomic_DNA"/>
</dbReference>
<reference evidence="2 3" key="1">
    <citation type="submission" date="2019-08" db="EMBL/GenBank/DDBJ databases">
        <title>In-depth cultivation of the pig gut microbiome towards novel bacterial diversity and tailored functional studies.</title>
        <authorList>
            <person name="Wylensek D."/>
            <person name="Hitch T.C.A."/>
            <person name="Clavel T."/>
        </authorList>
    </citation>
    <scope>NUCLEOTIDE SEQUENCE [LARGE SCALE GENOMIC DNA]</scope>
    <source>
        <strain evidence="2 3">Oil+RF-744-WCA-WT-13</strain>
    </source>
</reference>
<dbReference type="Proteomes" id="UP000466864">
    <property type="component" value="Unassembled WGS sequence"/>
</dbReference>
<gene>
    <name evidence="2" type="ORF">FYJ60_06070</name>
</gene>
<dbReference type="RefSeq" id="WP_154457783.1">
    <property type="nucleotide sequence ID" value="NZ_VUMV01000003.1"/>
</dbReference>